<proteinExistence type="predicted"/>
<dbReference type="RefSeq" id="WP_021031606.1">
    <property type="nucleotide sequence ID" value="NZ_AFNV02000011.1"/>
</dbReference>
<gene>
    <name evidence="1" type="ORF">SSPSH_001809</name>
</gene>
<dbReference type="EMBL" id="AFNV02000011">
    <property type="protein sequence ID" value="ERJ19201.1"/>
    <property type="molecule type" value="Genomic_DNA"/>
</dbReference>
<reference evidence="1 2" key="2">
    <citation type="journal article" date="2013" name="PLoS ONE">
        <title>INDIGO - INtegrated Data Warehouse of MIcrobial GenOmes with Examples from the Red Sea Extremophiles.</title>
        <authorList>
            <person name="Alam I."/>
            <person name="Antunes A."/>
            <person name="Kamau A.A."/>
            <person name="Ba Alawi W."/>
            <person name="Kalkatawi M."/>
            <person name="Stingl U."/>
            <person name="Bajic V.B."/>
        </authorList>
    </citation>
    <scope>NUCLEOTIDE SEQUENCE [LARGE SCALE GENOMIC DNA]</scope>
    <source>
        <strain evidence="1 2">E1L3A</strain>
    </source>
</reference>
<dbReference type="AlphaFoldDB" id="U2E5Z7"/>
<dbReference type="STRING" id="1033802.SSPSH_001809"/>
<organism evidence="1 2">
    <name type="scientific">Salinisphaera shabanensis E1L3A</name>
    <dbReference type="NCBI Taxonomy" id="1033802"/>
    <lineage>
        <taxon>Bacteria</taxon>
        <taxon>Pseudomonadati</taxon>
        <taxon>Pseudomonadota</taxon>
        <taxon>Gammaproteobacteria</taxon>
        <taxon>Salinisphaerales</taxon>
        <taxon>Salinisphaeraceae</taxon>
        <taxon>Salinisphaera</taxon>
    </lineage>
</organism>
<protein>
    <submittedName>
        <fullName evidence="1">Uncharacterized protein</fullName>
    </submittedName>
</protein>
<comment type="caution">
    <text evidence="1">The sequence shown here is derived from an EMBL/GenBank/DDBJ whole genome shotgun (WGS) entry which is preliminary data.</text>
</comment>
<name>U2E5Z7_9GAMM</name>
<dbReference type="Proteomes" id="UP000006242">
    <property type="component" value="Unassembled WGS sequence"/>
</dbReference>
<evidence type="ECO:0000313" key="1">
    <source>
        <dbReference type="EMBL" id="ERJ19201.1"/>
    </source>
</evidence>
<sequence>MARITYDGDLARRVGGFDMPIENGRPTFDHAAAEARTPLGDELDAPAGNPLVAPIVVPTLPRPIDDQVGAEYTLAAWRGLSDIRFRVEAIDDDTLSLRIESTDATRALDADVQPAAPPAHSATADPSSSARRWRCPCRQYVRHCDNPHCRDTGSVR</sequence>
<keyword evidence="2" id="KW-1185">Reference proteome</keyword>
<evidence type="ECO:0000313" key="2">
    <source>
        <dbReference type="Proteomes" id="UP000006242"/>
    </source>
</evidence>
<accession>U2E5Z7</accession>
<reference evidence="1 2" key="1">
    <citation type="journal article" date="2011" name="J. Bacteriol.">
        <title>Genome sequence of Salinisphaera shabanensis, a gammaproteobacterium from the harsh, variable environment of the brine-seawater interface of the Shaban Deep in the Red Sea.</title>
        <authorList>
            <person name="Antunes A."/>
            <person name="Alam I."/>
            <person name="Bajic V.B."/>
            <person name="Stingl U."/>
        </authorList>
    </citation>
    <scope>NUCLEOTIDE SEQUENCE [LARGE SCALE GENOMIC DNA]</scope>
    <source>
        <strain evidence="1 2">E1L3A</strain>
    </source>
</reference>